<dbReference type="EMBL" id="FQXB01000001">
    <property type="protein sequence ID" value="SHG73624.1"/>
    <property type="molecule type" value="Genomic_DNA"/>
</dbReference>
<dbReference type="InterPro" id="IPR022472">
    <property type="entry name" value="VPLPA-CTERM"/>
</dbReference>
<reference evidence="3 4" key="1">
    <citation type="submission" date="2016-11" db="EMBL/GenBank/DDBJ databases">
        <authorList>
            <person name="Jaros S."/>
            <person name="Januszkiewicz K."/>
            <person name="Wedrychowicz H."/>
        </authorList>
    </citation>
    <scope>NUCLEOTIDE SEQUENCE [LARGE SCALE GENOMIC DNA]</scope>
    <source>
        <strain evidence="3 4">DSM 28715</strain>
    </source>
</reference>
<dbReference type="NCBIfam" id="TIGR03370">
    <property type="entry name" value="VPLPA-CTERM"/>
    <property type="match status" value="1"/>
</dbReference>
<dbReference type="InterPro" id="IPR013424">
    <property type="entry name" value="Ice-binding_C"/>
</dbReference>
<accession>A0A1M5M8H2</accession>
<name>A0A1M5M8H2_9RHOB</name>
<dbReference type="Pfam" id="PF07589">
    <property type="entry name" value="PEP-CTERM"/>
    <property type="match status" value="1"/>
</dbReference>
<proteinExistence type="predicted"/>
<feature type="domain" description="Ice-binding protein C-terminal" evidence="2">
    <location>
        <begin position="171"/>
        <end position="195"/>
    </location>
</feature>
<evidence type="ECO:0000313" key="3">
    <source>
        <dbReference type="EMBL" id="SHG73624.1"/>
    </source>
</evidence>
<evidence type="ECO:0000256" key="1">
    <source>
        <dbReference type="SAM" id="SignalP"/>
    </source>
</evidence>
<dbReference type="RefSeq" id="WP_083526168.1">
    <property type="nucleotide sequence ID" value="NZ_FQXB01000001.1"/>
</dbReference>
<organism evidence="3 4">
    <name type="scientific">Cognatiyoonia sediminum</name>
    <dbReference type="NCBI Taxonomy" id="1508389"/>
    <lineage>
        <taxon>Bacteria</taxon>
        <taxon>Pseudomonadati</taxon>
        <taxon>Pseudomonadota</taxon>
        <taxon>Alphaproteobacteria</taxon>
        <taxon>Rhodobacterales</taxon>
        <taxon>Paracoccaceae</taxon>
        <taxon>Cognatiyoonia</taxon>
    </lineage>
</organism>
<evidence type="ECO:0000259" key="2">
    <source>
        <dbReference type="Pfam" id="PF07589"/>
    </source>
</evidence>
<feature type="signal peptide" evidence="1">
    <location>
        <begin position="1"/>
        <end position="23"/>
    </location>
</feature>
<keyword evidence="4" id="KW-1185">Reference proteome</keyword>
<sequence>MNIKHLLISSAIAIPLAATSATASTVSFDVDGPGSEAFISGQLSAGAAIFAEPSADLDNEIFDLGVGDSYSFDFIDFSIVDVESFIGGGLFAVEATLAFEAPGGSVSDSGFGGFGTFAGFLSGGVLEWTTGTQQVSLDDGTVFTVELEEGSVFGFGNSATAQATVTLDVAPVPLPASSLLLLAGLSGLGIAARRKRAA</sequence>
<feature type="chain" id="PRO_5012047780" evidence="1">
    <location>
        <begin position="24"/>
        <end position="198"/>
    </location>
</feature>
<gene>
    <name evidence="3" type="ORF">SAMN05444003_0697</name>
</gene>
<dbReference type="Proteomes" id="UP000184074">
    <property type="component" value="Unassembled WGS sequence"/>
</dbReference>
<keyword evidence="1" id="KW-0732">Signal</keyword>
<dbReference type="AlphaFoldDB" id="A0A1M5M8H2"/>
<protein>
    <submittedName>
        <fullName evidence="3">VPLPA-CTERM protein sorting domain-containing protein</fullName>
    </submittedName>
</protein>
<evidence type="ECO:0000313" key="4">
    <source>
        <dbReference type="Proteomes" id="UP000184074"/>
    </source>
</evidence>